<keyword evidence="1" id="KW-0472">Membrane</keyword>
<dbReference type="AlphaFoldDB" id="A0A0J9E9V2"/>
<comment type="caution">
    <text evidence="2">The sequence shown here is derived from an EMBL/GenBank/DDBJ whole genome shotgun (WGS) entry which is preliminary data.</text>
</comment>
<name>A0A0J9E9V2_9RHOB</name>
<evidence type="ECO:0000256" key="1">
    <source>
        <dbReference type="SAM" id="Phobius"/>
    </source>
</evidence>
<sequence>MAQMVELRGPFPGDFPTAALGSATMILLFLAVTRGIRA</sequence>
<evidence type="ECO:0000313" key="3">
    <source>
        <dbReference type="Proteomes" id="UP000037178"/>
    </source>
</evidence>
<evidence type="ECO:0000313" key="2">
    <source>
        <dbReference type="EMBL" id="KMW59577.1"/>
    </source>
</evidence>
<keyword evidence="1" id="KW-0812">Transmembrane</keyword>
<organism evidence="2 3">
    <name type="scientific">Candidatus Rhodobacter oscarellae</name>
    <dbReference type="NCBI Taxonomy" id="1675527"/>
    <lineage>
        <taxon>Bacteria</taxon>
        <taxon>Pseudomonadati</taxon>
        <taxon>Pseudomonadota</taxon>
        <taxon>Alphaproteobacteria</taxon>
        <taxon>Rhodobacterales</taxon>
        <taxon>Rhodobacter group</taxon>
        <taxon>Rhodobacter</taxon>
    </lineage>
</organism>
<dbReference type="Proteomes" id="UP000037178">
    <property type="component" value="Unassembled WGS sequence"/>
</dbReference>
<dbReference type="STRING" id="1675527.AIOL_004559"/>
<dbReference type="EMBL" id="LFTY01000002">
    <property type="protein sequence ID" value="KMW59577.1"/>
    <property type="molecule type" value="Genomic_DNA"/>
</dbReference>
<feature type="transmembrane region" description="Helical" evidence="1">
    <location>
        <begin position="15"/>
        <end position="33"/>
    </location>
</feature>
<protein>
    <submittedName>
        <fullName evidence="2">Uncharacterized protein</fullName>
    </submittedName>
</protein>
<reference evidence="2 3" key="1">
    <citation type="submission" date="2015-06" db="EMBL/GenBank/DDBJ databases">
        <title>Draft genome sequence of an Alphaproteobacteria species associated to the Mediterranean sponge Oscarella lobularis.</title>
        <authorList>
            <person name="Jourda C."/>
            <person name="Santini S."/>
            <person name="Claverie J.-M."/>
        </authorList>
    </citation>
    <scope>NUCLEOTIDE SEQUENCE [LARGE SCALE GENOMIC DNA]</scope>
    <source>
        <strain evidence="2">IGS</strain>
    </source>
</reference>
<accession>A0A0J9E9V2</accession>
<proteinExistence type="predicted"/>
<keyword evidence="3" id="KW-1185">Reference proteome</keyword>
<gene>
    <name evidence="2" type="ORF">AIOL_004559</name>
</gene>
<keyword evidence="1" id="KW-1133">Transmembrane helix</keyword>